<keyword evidence="4" id="KW-1003">Cell membrane</keyword>
<accession>K9EZ01</accession>
<dbReference type="EMBL" id="AGXA01000002">
    <property type="protein sequence ID" value="EKU94400.1"/>
    <property type="molecule type" value="Genomic_DNA"/>
</dbReference>
<feature type="transmembrane region" description="Helical" evidence="8">
    <location>
        <begin position="230"/>
        <end position="261"/>
    </location>
</feature>
<name>K9EZ01_9LACT</name>
<dbReference type="InterPro" id="IPR000522">
    <property type="entry name" value="ABC_transptr_permease_BtuC"/>
</dbReference>
<feature type="transmembrane region" description="Helical" evidence="8">
    <location>
        <begin position="273"/>
        <end position="294"/>
    </location>
</feature>
<protein>
    <recommendedName>
        <fullName evidence="11">Iron ABC transporter permease</fullName>
    </recommendedName>
</protein>
<dbReference type="HOGENOM" id="CLU_013016_3_0_9"/>
<evidence type="ECO:0000313" key="10">
    <source>
        <dbReference type="Proteomes" id="UP000009875"/>
    </source>
</evidence>
<feature type="transmembrane region" description="Helical" evidence="8">
    <location>
        <begin position="55"/>
        <end position="75"/>
    </location>
</feature>
<dbReference type="AlphaFoldDB" id="K9EZ01"/>
<keyword evidence="5 8" id="KW-0812">Transmembrane</keyword>
<keyword evidence="7 8" id="KW-0472">Membrane</keyword>
<gene>
    <name evidence="9" type="ORF">HMPREF9698_00128</name>
</gene>
<evidence type="ECO:0000256" key="3">
    <source>
        <dbReference type="ARBA" id="ARBA00022448"/>
    </source>
</evidence>
<evidence type="ECO:0000313" key="9">
    <source>
        <dbReference type="EMBL" id="EKU94400.1"/>
    </source>
</evidence>
<dbReference type="Proteomes" id="UP000009875">
    <property type="component" value="Unassembled WGS sequence"/>
</dbReference>
<dbReference type="GO" id="GO:0022857">
    <property type="term" value="F:transmembrane transporter activity"/>
    <property type="evidence" value="ECO:0007669"/>
    <property type="project" value="InterPro"/>
</dbReference>
<keyword evidence="3" id="KW-0813">Transport</keyword>
<dbReference type="GO" id="GO:0005886">
    <property type="term" value="C:plasma membrane"/>
    <property type="evidence" value="ECO:0007669"/>
    <property type="project" value="UniProtKB-SubCell"/>
</dbReference>
<comment type="caution">
    <text evidence="9">The sequence shown here is derived from an EMBL/GenBank/DDBJ whole genome shotgun (WGS) entry which is preliminary data.</text>
</comment>
<dbReference type="Gene3D" id="1.10.3470.10">
    <property type="entry name" value="ABC transporter involved in vitamin B12 uptake, BtuC"/>
    <property type="match status" value="1"/>
</dbReference>
<feature type="transmembrane region" description="Helical" evidence="8">
    <location>
        <begin position="115"/>
        <end position="133"/>
    </location>
</feature>
<organism evidence="9 10">
    <name type="scientific">Alloiococcus otitis ATCC 51267</name>
    <dbReference type="NCBI Taxonomy" id="883081"/>
    <lineage>
        <taxon>Bacteria</taxon>
        <taxon>Bacillati</taxon>
        <taxon>Bacillota</taxon>
        <taxon>Bacilli</taxon>
        <taxon>Lactobacillales</taxon>
        <taxon>Carnobacteriaceae</taxon>
        <taxon>Alloiococcus</taxon>
    </lineage>
</organism>
<feature type="transmembrane region" description="Helical" evidence="8">
    <location>
        <begin position="12"/>
        <end position="35"/>
    </location>
</feature>
<evidence type="ECO:0000256" key="4">
    <source>
        <dbReference type="ARBA" id="ARBA00022475"/>
    </source>
</evidence>
<evidence type="ECO:0000256" key="2">
    <source>
        <dbReference type="ARBA" id="ARBA00007935"/>
    </source>
</evidence>
<sequence length="327" mass="35587">MLDERRKSSYLPLIGIALVLVLSFVSLFVGVHDLGVNHLLSLDDMQVKVLLTTRLPRTISLVLAGASLSVAGLLMQKLTQNKFVSPTTAGTMASARFGAILSMVIFAGATYFQRILFAFVCASLGTLIFLLFLRTVKRNKSMMVPLVGMMFGNIVSSVGSYIALRYDLVQNANSWFQGNFSLVTSDNYQLIFLALPVFILIYLFAHYFTVMALGQEMATELGVSYRVIELVGILLVALGTTAVLLTVGSIPFIGIIVPNLISLKGGDNFQKMLLPTAIFGSVFTIVCDILARIVIAPYELPISVVVGVSGSILFLFLLLRGERKLAK</sequence>
<evidence type="ECO:0000256" key="6">
    <source>
        <dbReference type="ARBA" id="ARBA00022989"/>
    </source>
</evidence>
<feature type="transmembrane region" description="Helical" evidence="8">
    <location>
        <begin position="300"/>
        <end position="319"/>
    </location>
</feature>
<dbReference type="Pfam" id="PF01032">
    <property type="entry name" value="FecCD"/>
    <property type="match status" value="1"/>
</dbReference>
<dbReference type="CDD" id="cd06550">
    <property type="entry name" value="TM_ABC_iron-siderophores_like"/>
    <property type="match status" value="1"/>
</dbReference>
<proteinExistence type="inferred from homology"/>
<dbReference type="PANTHER" id="PTHR30472">
    <property type="entry name" value="FERRIC ENTEROBACTIN TRANSPORT SYSTEM PERMEASE PROTEIN"/>
    <property type="match status" value="1"/>
</dbReference>
<dbReference type="GO" id="GO:0033214">
    <property type="term" value="P:siderophore-iron import into cell"/>
    <property type="evidence" value="ECO:0007669"/>
    <property type="project" value="TreeGrafter"/>
</dbReference>
<evidence type="ECO:0008006" key="11">
    <source>
        <dbReference type="Google" id="ProtNLM"/>
    </source>
</evidence>
<dbReference type="eggNOG" id="COG4606">
    <property type="taxonomic scope" value="Bacteria"/>
</dbReference>
<dbReference type="STRING" id="883081.HMPREF9698_00128"/>
<reference evidence="9 10" key="1">
    <citation type="submission" date="2012-09" db="EMBL/GenBank/DDBJ databases">
        <title>The Genome Sequence of Alloiococcus otitis ATCC 51267.</title>
        <authorList>
            <consortium name="The Broad Institute Genome Sequencing Platform"/>
            <person name="Earl A."/>
            <person name="Ward D."/>
            <person name="Feldgarden M."/>
            <person name="Gevers D."/>
            <person name="Huys G."/>
            <person name="Walker B."/>
            <person name="Young S.K."/>
            <person name="Zeng Q."/>
            <person name="Gargeya S."/>
            <person name="Fitzgerald M."/>
            <person name="Haas B."/>
            <person name="Abouelleil A."/>
            <person name="Alvarado L."/>
            <person name="Arachchi H.M."/>
            <person name="Berlin A.M."/>
            <person name="Chapman S.B."/>
            <person name="Goldberg J."/>
            <person name="Griggs A."/>
            <person name="Gujja S."/>
            <person name="Hansen M."/>
            <person name="Howarth C."/>
            <person name="Imamovic A."/>
            <person name="Larimer J."/>
            <person name="McCowen C."/>
            <person name="Montmayeur A."/>
            <person name="Murphy C."/>
            <person name="Neiman D."/>
            <person name="Pearson M."/>
            <person name="Priest M."/>
            <person name="Roberts A."/>
            <person name="Saif S."/>
            <person name="Shea T."/>
            <person name="Sisk P."/>
            <person name="Sykes S."/>
            <person name="Wortman J."/>
            <person name="Nusbaum C."/>
            <person name="Birren B."/>
        </authorList>
    </citation>
    <scope>NUCLEOTIDE SEQUENCE [LARGE SCALE GENOMIC DNA]</scope>
    <source>
        <strain evidence="9 10">ATCC 51267</strain>
    </source>
</reference>
<evidence type="ECO:0000256" key="7">
    <source>
        <dbReference type="ARBA" id="ARBA00023136"/>
    </source>
</evidence>
<evidence type="ECO:0000256" key="5">
    <source>
        <dbReference type="ARBA" id="ARBA00022692"/>
    </source>
</evidence>
<comment type="similarity">
    <text evidence="2">Belongs to the binding-protein-dependent transport system permease family. FecCD subfamily.</text>
</comment>
<keyword evidence="6 8" id="KW-1133">Transmembrane helix</keyword>
<dbReference type="InterPro" id="IPR037294">
    <property type="entry name" value="ABC_BtuC-like"/>
</dbReference>
<evidence type="ECO:0000256" key="8">
    <source>
        <dbReference type="SAM" id="Phobius"/>
    </source>
</evidence>
<comment type="subcellular location">
    <subcellularLocation>
        <location evidence="1">Cell membrane</location>
        <topology evidence="1">Multi-pass membrane protein</topology>
    </subcellularLocation>
</comment>
<feature type="transmembrane region" description="Helical" evidence="8">
    <location>
        <begin position="87"/>
        <end position="109"/>
    </location>
</feature>
<dbReference type="SUPFAM" id="SSF81345">
    <property type="entry name" value="ABC transporter involved in vitamin B12 uptake, BtuC"/>
    <property type="match status" value="1"/>
</dbReference>
<feature type="transmembrane region" description="Helical" evidence="8">
    <location>
        <begin position="190"/>
        <end position="210"/>
    </location>
</feature>
<evidence type="ECO:0000256" key="1">
    <source>
        <dbReference type="ARBA" id="ARBA00004651"/>
    </source>
</evidence>
<dbReference type="PANTHER" id="PTHR30472:SF27">
    <property type="entry name" value="PETROBACTIN IMPORT SYSTEM PERMEASE PROTEIN YCLN"/>
    <property type="match status" value="1"/>
</dbReference>
<keyword evidence="10" id="KW-1185">Reference proteome</keyword>